<protein>
    <submittedName>
        <fullName evidence="1">Uncharacterized protein</fullName>
    </submittedName>
</protein>
<dbReference type="AlphaFoldDB" id="A0A1C3NWU7"/>
<evidence type="ECO:0000313" key="2">
    <source>
        <dbReference type="Proteomes" id="UP000199013"/>
    </source>
</evidence>
<dbReference type="EMBL" id="FLUV01000865">
    <property type="protein sequence ID" value="SBW21620.1"/>
    <property type="molecule type" value="Genomic_DNA"/>
</dbReference>
<keyword evidence="2" id="KW-1185">Reference proteome</keyword>
<evidence type="ECO:0000313" key="1">
    <source>
        <dbReference type="EMBL" id="SBW21620.1"/>
    </source>
</evidence>
<accession>A0A1C3NWU7</accession>
<name>A0A1C3NWU7_9ACTN</name>
<proteinExistence type="predicted"/>
<reference evidence="2" key="1">
    <citation type="submission" date="2016-02" db="EMBL/GenBank/DDBJ databases">
        <authorList>
            <person name="Wibberg D."/>
        </authorList>
    </citation>
    <scope>NUCLEOTIDE SEQUENCE [LARGE SCALE GENOMIC DNA]</scope>
</reference>
<organism evidence="1 2">
    <name type="scientific">Candidatus Protofrankia californiensis</name>
    <dbReference type="NCBI Taxonomy" id="1839754"/>
    <lineage>
        <taxon>Bacteria</taxon>
        <taxon>Bacillati</taxon>
        <taxon>Actinomycetota</taxon>
        <taxon>Actinomycetes</taxon>
        <taxon>Frankiales</taxon>
        <taxon>Frankiaceae</taxon>
        <taxon>Protofrankia</taxon>
    </lineage>
</organism>
<gene>
    <name evidence="1" type="ORF">FDG2_2065</name>
</gene>
<dbReference type="Proteomes" id="UP000199013">
    <property type="component" value="Unassembled WGS sequence"/>
</dbReference>
<sequence length="111" mass="12572">MFVFLAVGGLAVVALLVLLAVQLVNAAVAARRRRERIALHARARWEAHHHSLESRTWVVVRRVAYRRGEPFVFETVTVSEIANDRADWYDQLQSAMAEARERAALLSLQHG</sequence>